<accession>A0A3R6DQK6</accession>
<gene>
    <name evidence="1" type="ORF">DW654_07935</name>
</gene>
<proteinExistence type="predicted"/>
<evidence type="ECO:0000313" key="1">
    <source>
        <dbReference type="EMBL" id="RHF84488.1"/>
    </source>
</evidence>
<dbReference type="EMBL" id="QRHP01000007">
    <property type="protein sequence ID" value="RHF84488.1"/>
    <property type="molecule type" value="Genomic_DNA"/>
</dbReference>
<name>A0A3R6DQK6_9FIRM</name>
<organism evidence="1 2">
    <name type="scientific">Roseburia inulinivorans</name>
    <dbReference type="NCBI Taxonomy" id="360807"/>
    <lineage>
        <taxon>Bacteria</taxon>
        <taxon>Bacillati</taxon>
        <taxon>Bacillota</taxon>
        <taxon>Clostridia</taxon>
        <taxon>Lachnospirales</taxon>
        <taxon>Lachnospiraceae</taxon>
        <taxon>Roseburia</taxon>
    </lineage>
</organism>
<dbReference type="RefSeq" id="WP_118202964.1">
    <property type="nucleotide sequence ID" value="NZ_QRHP01000007.1"/>
</dbReference>
<evidence type="ECO:0000313" key="2">
    <source>
        <dbReference type="Proteomes" id="UP000283701"/>
    </source>
</evidence>
<dbReference type="AlphaFoldDB" id="A0A3R6DQK6"/>
<dbReference type="Proteomes" id="UP000283701">
    <property type="component" value="Unassembled WGS sequence"/>
</dbReference>
<dbReference type="PROSITE" id="PS51257">
    <property type="entry name" value="PROKAR_LIPOPROTEIN"/>
    <property type="match status" value="1"/>
</dbReference>
<comment type="caution">
    <text evidence="1">The sequence shown here is derived from an EMBL/GenBank/DDBJ whole genome shotgun (WGS) entry which is preliminary data.</text>
</comment>
<protein>
    <submittedName>
        <fullName evidence="1">Uncharacterized protein</fullName>
    </submittedName>
</protein>
<reference evidence="1 2" key="1">
    <citation type="submission" date="2018-08" db="EMBL/GenBank/DDBJ databases">
        <title>A genome reference for cultivated species of the human gut microbiota.</title>
        <authorList>
            <person name="Zou Y."/>
            <person name="Xue W."/>
            <person name="Luo G."/>
        </authorList>
    </citation>
    <scope>NUCLEOTIDE SEQUENCE [LARGE SCALE GENOMIC DNA]</scope>
    <source>
        <strain evidence="1 2">AM23-23AC</strain>
    </source>
</reference>
<sequence length="170" mass="19260">MKRLRKSVILLFLIAMCLFIGSCGRSKKVECPFTEITWENTLDEVLALEGEPLDSYPSTYSGTTYTFSKDFHDMSGTIKYMFDDNDRLMSMAWLYIPESKDDLENVYQTLCDETTQAYGESGFDSDMGTAKGNVWYLESGNIIVGVMSTGVNEAVQYQFLHPDVSNEKPQ</sequence>